<dbReference type="SUPFAM" id="SSF54427">
    <property type="entry name" value="NTF2-like"/>
    <property type="match status" value="1"/>
</dbReference>
<evidence type="ECO:0000313" key="3">
    <source>
        <dbReference type="Proteomes" id="UP001143474"/>
    </source>
</evidence>
<keyword evidence="3" id="KW-1185">Reference proteome</keyword>
<protein>
    <submittedName>
        <fullName evidence="2">Ketosteroid isomerase</fullName>
    </submittedName>
</protein>
<dbReference type="InterPro" id="IPR037401">
    <property type="entry name" value="SnoaL-like"/>
</dbReference>
<accession>A0A9W6MHH4</accession>
<dbReference type="Pfam" id="PF12680">
    <property type="entry name" value="SnoaL_2"/>
    <property type="match status" value="1"/>
</dbReference>
<dbReference type="EMBL" id="BSEV01000030">
    <property type="protein sequence ID" value="GLK14246.1"/>
    <property type="molecule type" value="Genomic_DNA"/>
</dbReference>
<sequence>MIGGKCVNDRNAGLIRDFYDAFARRDTEAMQRCYHPDVTFGDPVFQELEGRSRVMGMWRMLLGRNGDVGVAVKDVAARDHDGTAHWTARYTFGGTGRPVVNEIDALFRFEDGLIVRHHDEFDFRRWSKMALGRPVGLLFGWTPMFRATIRGRAMQSLEDFMKAG</sequence>
<proteinExistence type="predicted"/>
<evidence type="ECO:0000259" key="1">
    <source>
        <dbReference type="Pfam" id="PF12680"/>
    </source>
</evidence>
<dbReference type="InterPro" id="IPR032710">
    <property type="entry name" value="NTF2-like_dom_sf"/>
</dbReference>
<name>A0A9W6MHH4_9ACTN</name>
<dbReference type="GO" id="GO:0016853">
    <property type="term" value="F:isomerase activity"/>
    <property type="evidence" value="ECO:0007669"/>
    <property type="project" value="UniProtKB-KW"/>
</dbReference>
<feature type="domain" description="SnoaL-like" evidence="1">
    <location>
        <begin position="15"/>
        <end position="117"/>
    </location>
</feature>
<dbReference type="Proteomes" id="UP001143474">
    <property type="component" value="Unassembled WGS sequence"/>
</dbReference>
<evidence type="ECO:0000313" key="2">
    <source>
        <dbReference type="EMBL" id="GLK14246.1"/>
    </source>
</evidence>
<dbReference type="Gene3D" id="3.10.450.50">
    <property type="match status" value="1"/>
</dbReference>
<reference evidence="2" key="2">
    <citation type="submission" date="2023-01" db="EMBL/GenBank/DDBJ databases">
        <authorList>
            <person name="Sun Q."/>
            <person name="Evtushenko L."/>
        </authorList>
    </citation>
    <scope>NUCLEOTIDE SEQUENCE</scope>
    <source>
        <strain evidence="2">VKM Ac-2007</strain>
    </source>
</reference>
<dbReference type="AlphaFoldDB" id="A0A9W6MHH4"/>
<reference evidence="2" key="1">
    <citation type="journal article" date="2014" name="Int. J. Syst. Evol. Microbiol.">
        <title>Complete genome sequence of Corynebacterium casei LMG S-19264T (=DSM 44701T), isolated from a smear-ripened cheese.</title>
        <authorList>
            <consortium name="US DOE Joint Genome Institute (JGI-PGF)"/>
            <person name="Walter F."/>
            <person name="Albersmeier A."/>
            <person name="Kalinowski J."/>
            <person name="Ruckert C."/>
        </authorList>
    </citation>
    <scope>NUCLEOTIDE SEQUENCE</scope>
    <source>
        <strain evidence="2">VKM Ac-2007</strain>
    </source>
</reference>
<comment type="caution">
    <text evidence="2">The sequence shown here is derived from an EMBL/GenBank/DDBJ whole genome shotgun (WGS) entry which is preliminary data.</text>
</comment>
<gene>
    <name evidence="2" type="ORF">GCM10017600_76580</name>
</gene>
<keyword evidence="2" id="KW-0413">Isomerase</keyword>
<organism evidence="2 3">
    <name type="scientific">Streptosporangium carneum</name>
    <dbReference type="NCBI Taxonomy" id="47481"/>
    <lineage>
        <taxon>Bacteria</taxon>
        <taxon>Bacillati</taxon>
        <taxon>Actinomycetota</taxon>
        <taxon>Actinomycetes</taxon>
        <taxon>Streptosporangiales</taxon>
        <taxon>Streptosporangiaceae</taxon>
        <taxon>Streptosporangium</taxon>
    </lineage>
</organism>